<protein>
    <submittedName>
        <fullName evidence="1">Retrotransposon Gag domain, retroviral aspartyl protease</fullName>
    </submittedName>
</protein>
<evidence type="ECO:0000313" key="1">
    <source>
        <dbReference type="EMBL" id="GFA37092.1"/>
    </source>
</evidence>
<keyword evidence="1" id="KW-0645">Protease</keyword>
<dbReference type="GO" id="GO:0006508">
    <property type="term" value="P:proteolysis"/>
    <property type="evidence" value="ECO:0007669"/>
    <property type="project" value="UniProtKB-KW"/>
</dbReference>
<feature type="non-terminal residue" evidence="1">
    <location>
        <position position="1"/>
    </location>
</feature>
<organism evidence="1">
    <name type="scientific">Tanacetum cinerariifolium</name>
    <name type="common">Dalmatian daisy</name>
    <name type="synonym">Chrysanthemum cinerariifolium</name>
    <dbReference type="NCBI Taxonomy" id="118510"/>
    <lineage>
        <taxon>Eukaryota</taxon>
        <taxon>Viridiplantae</taxon>
        <taxon>Streptophyta</taxon>
        <taxon>Embryophyta</taxon>
        <taxon>Tracheophyta</taxon>
        <taxon>Spermatophyta</taxon>
        <taxon>Magnoliopsida</taxon>
        <taxon>eudicotyledons</taxon>
        <taxon>Gunneridae</taxon>
        <taxon>Pentapetalae</taxon>
        <taxon>asterids</taxon>
        <taxon>campanulids</taxon>
        <taxon>Asterales</taxon>
        <taxon>Asteraceae</taxon>
        <taxon>Asteroideae</taxon>
        <taxon>Anthemideae</taxon>
        <taxon>Anthemidinae</taxon>
        <taxon>Tanacetum</taxon>
    </lineage>
</organism>
<reference evidence="1" key="1">
    <citation type="journal article" date="2019" name="Sci. Rep.">
        <title>Draft genome of Tanacetum cinerariifolium, the natural source of mosquito coil.</title>
        <authorList>
            <person name="Yamashiro T."/>
            <person name="Shiraishi A."/>
            <person name="Satake H."/>
            <person name="Nakayama K."/>
        </authorList>
    </citation>
    <scope>NUCLEOTIDE SEQUENCE</scope>
</reference>
<sequence length="109" mass="12321">EKQNRFLKGECFRCGDKYEHGHLCKTDTLKVLEDNEDVEEPLTTDLTNLEYDPEETAEISLHAILGKPHPTTMKVHGMLHSTEVLILIYGGSTHNFISDVLVNELKLAT</sequence>
<dbReference type="AlphaFoldDB" id="A0A699JK48"/>
<gene>
    <name evidence="1" type="ORF">Tci_609064</name>
</gene>
<comment type="caution">
    <text evidence="1">The sequence shown here is derived from an EMBL/GenBank/DDBJ whole genome shotgun (WGS) entry which is preliminary data.</text>
</comment>
<dbReference type="EMBL" id="BKCJ010412572">
    <property type="protein sequence ID" value="GFA37092.1"/>
    <property type="molecule type" value="Genomic_DNA"/>
</dbReference>
<proteinExistence type="predicted"/>
<dbReference type="GO" id="GO:0008233">
    <property type="term" value="F:peptidase activity"/>
    <property type="evidence" value="ECO:0007669"/>
    <property type="project" value="UniProtKB-KW"/>
</dbReference>
<name>A0A699JK48_TANCI</name>
<accession>A0A699JK48</accession>
<keyword evidence="1" id="KW-0378">Hydrolase</keyword>